<keyword evidence="2" id="KW-1185">Reference proteome</keyword>
<protein>
    <submittedName>
        <fullName evidence="1">Uncharacterized protein</fullName>
    </submittedName>
</protein>
<dbReference type="AlphaFoldDB" id="A0AAE0XQP5"/>
<dbReference type="Proteomes" id="UP001283361">
    <property type="component" value="Unassembled WGS sequence"/>
</dbReference>
<evidence type="ECO:0000313" key="1">
    <source>
        <dbReference type="EMBL" id="KAK3704113.1"/>
    </source>
</evidence>
<comment type="caution">
    <text evidence="1">The sequence shown here is derived from an EMBL/GenBank/DDBJ whole genome shotgun (WGS) entry which is preliminary data.</text>
</comment>
<name>A0AAE0XQP5_9GAST</name>
<proteinExistence type="predicted"/>
<evidence type="ECO:0000313" key="2">
    <source>
        <dbReference type="Proteomes" id="UP001283361"/>
    </source>
</evidence>
<sequence>METLSFVQRDLADTPDFRFTAKLSASMTMDGSQQSMLYLDGFDCCQQDRYIDQSYYRIQPRAIWMNVLQRNLEIHCGKWVVIIRYHQQQLRLWRDSWVSLGVARCRPHCGTLRCTKVLTQTMAEPGQRR</sequence>
<organism evidence="1 2">
    <name type="scientific">Elysia crispata</name>
    <name type="common">lettuce slug</name>
    <dbReference type="NCBI Taxonomy" id="231223"/>
    <lineage>
        <taxon>Eukaryota</taxon>
        <taxon>Metazoa</taxon>
        <taxon>Spiralia</taxon>
        <taxon>Lophotrochozoa</taxon>
        <taxon>Mollusca</taxon>
        <taxon>Gastropoda</taxon>
        <taxon>Heterobranchia</taxon>
        <taxon>Euthyneura</taxon>
        <taxon>Panpulmonata</taxon>
        <taxon>Sacoglossa</taxon>
        <taxon>Placobranchoidea</taxon>
        <taxon>Plakobranchidae</taxon>
        <taxon>Elysia</taxon>
    </lineage>
</organism>
<gene>
    <name evidence="1" type="ORF">RRG08_017277</name>
</gene>
<dbReference type="EMBL" id="JAWDGP010007808">
    <property type="protein sequence ID" value="KAK3704113.1"/>
    <property type="molecule type" value="Genomic_DNA"/>
</dbReference>
<reference evidence="1" key="1">
    <citation type="journal article" date="2023" name="G3 (Bethesda)">
        <title>A reference genome for the long-term kleptoplast-retaining sea slug Elysia crispata morphotype clarki.</title>
        <authorList>
            <person name="Eastman K.E."/>
            <person name="Pendleton A.L."/>
            <person name="Shaikh M.A."/>
            <person name="Suttiyut T."/>
            <person name="Ogas R."/>
            <person name="Tomko P."/>
            <person name="Gavelis G."/>
            <person name="Widhalm J.R."/>
            <person name="Wisecaver J.H."/>
        </authorList>
    </citation>
    <scope>NUCLEOTIDE SEQUENCE</scope>
    <source>
        <strain evidence="1">ECLA1</strain>
    </source>
</reference>
<accession>A0AAE0XQP5</accession>